<feature type="transmembrane region" description="Helical" evidence="11">
    <location>
        <begin position="126"/>
        <end position="147"/>
    </location>
</feature>
<dbReference type="InterPro" id="IPR052192">
    <property type="entry name" value="Insect_Ionotropic_Sensory_Rcpt"/>
</dbReference>
<dbReference type="GO" id="GO:0005886">
    <property type="term" value="C:plasma membrane"/>
    <property type="evidence" value="ECO:0007669"/>
    <property type="project" value="UniProtKB-SubCell"/>
</dbReference>
<keyword evidence="7" id="KW-0675">Receptor</keyword>
<dbReference type="GO" id="GO:0050906">
    <property type="term" value="P:detection of stimulus involved in sensory perception"/>
    <property type="evidence" value="ECO:0007669"/>
    <property type="project" value="UniProtKB-ARBA"/>
</dbReference>
<sequence>MFQETDLVSFTDITEERMHAFSLTDSIMSHPVAMLLQTPKILSRKMLFVQPFTTQVWALVLISIPVVSVALWLVYNWSPEEAPRRRKGRGLSELHNCAWYAYGALLQQGGVHLPVGTSSRLVMCAWWLYVVIVMAYYSSNLIAFLTVPEPQWVVSSFREAVAREDIHVYIPHGTGLHQEIMVRRHLNYAAFYLLRTSGNLRFLLKNHREKPHECFRNYGEDTRGLSKPIGLSEMESAFLLLLLGTAISLMTVPVEFVAHWARSRRRARMLMPSGTTSGHDNGWWIPDDNKTRPFISLRHGWKRADEAVWTTVGPGGHVISDCYPAFGQFGRRPLYVNHAPPFPFYQPCWGGTAAAEEPAQGKRRGHVVMVGNWP</sequence>
<keyword evidence="6 11" id="KW-0472">Membrane</keyword>
<dbReference type="InterPro" id="IPR001508">
    <property type="entry name" value="Iono_Glu_rcpt_met"/>
</dbReference>
<reference evidence="13" key="2">
    <citation type="submission" date="2021-09" db="EMBL/GenBank/DDBJ databases">
        <authorList>
            <person name="Jia N."/>
            <person name="Wang J."/>
            <person name="Shi W."/>
            <person name="Du L."/>
            <person name="Sun Y."/>
            <person name="Zhan W."/>
            <person name="Jiang J."/>
            <person name="Wang Q."/>
            <person name="Zhang B."/>
            <person name="Ji P."/>
            <person name="Sakyi L.B."/>
            <person name="Cui X."/>
            <person name="Yuan T."/>
            <person name="Jiang B."/>
            <person name="Yang W."/>
            <person name="Lam T.T.-Y."/>
            <person name="Chang Q."/>
            <person name="Ding S."/>
            <person name="Wang X."/>
            <person name="Zhu J."/>
            <person name="Ruan X."/>
            <person name="Zhao L."/>
            <person name="Wei J."/>
            <person name="Que T."/>
            <person name="Du C."/>
            <person name="Cheng J."/>
            <person name="Dai P."/>
            <person name="Han X."/>
            <person name="Huang E."/>
            <person name="Gao Y."/>
            <person name="Liu J."/>
            <person name="Shao H."/>
            <person name="Ye R."/>
            <person name="Li L."/>
            <person name="Wei W."/>
            <person name="Wang X."/>
            <person name="Wang C."/>
            <person name="Huo Q."/>
            <person name="Li W."/>
            <person name="Guo W."/>
            <person name="Chen H."/>
            <person name="Chen S."/>
            <person name="Zhou L."/>
            <person name="Zhou L."/>
            <person name="Ni X."/>
            <person name="Tian J."/>
            <person name="Zhou Y."/>
            <person name="Sheng Y."/>
            <person name="Liu T."/>
            <person name="Pan Y."/>
            <person name="Xia L."/>
            <person name="Li J."/>
            <person name="Zhao F."/>
            <person name="Cao W."/>
        </authorList>
    </citation>
    <scope>NUCLEOTIDE SEQUENCE</scope>
    <source>
        <strain evidence="13">Rmic-2018</strain>
        <tissue evidence="13">Larvae</tissue>
    </source>
</reference>
<dbReference type="PRINTS" id="PR00177">
    <property type="entry name" value="NMDARECEPTOR"/>
</dbReference>
<evidence type="ECO:0000256" key="1">
    <source>
        <dbReference type="ARBA" id="ARBA00004651"/>
    </source>
</evidence>
<evidence type="ECO:0000256" key="10">
    <source>
        <dbReference type="PIRSR" id="PIRSR601508-2"/>
    </source>
</evidence>
<feature type="site" description="Crucial to convey clamshell closure to channel opening" evidence="10">
    <location>
        <position position="154"/>
    </location>
</feature>
<organism evidence="13 14">
    <name type="scientific">Rhipicephalus microplus</name>
    <name type="common">Cattle tick</name>
    <name type="synonym">Boophilus microplus</name>
    <dbReference type="NCBI Taxonomy" id="6941"/>
    <lineage>
        <taxon>Eukaryota</taxon>
        <taxon>Metazoa</taxon>
        <taxon>Ecdysozoa</taxon>
        <taxon>Arthropoda</taxon>
        <taxon>Chelicerata</taxon>
        <taxon>Arachnida</taxon>
        <taxon>Acari</taxon>
        <taxon>Parasitiformes</taxon>
        <taxon>Ixodida</taxon>
        <taxon>Ixodoidea</taxon>
        <taxon>Ixodidae</taxon>
        <taxon>Rhipicephalinae</taxon>
        <taxon>Rhipicephalus</taxon>
        <taxon>Boophilus</taxon>
    </lineage>
</organism>
<keyword evidence="14" id="KW-1185">Reference proteome</keyword>
<dbReference type="GO" id="GO:0015276">
    <property type="term" value="F:ligand-gated monoatomic ion channel activity"/>
    <property type="evidence" value="ECO:0007669"/>
    <property type="project" value="InterPro"/>
</dbReference>
<dbReference type="Proteomes" id="UP000821866">
    <property type="component" value="Chromosome 7"/>
</dbReference>
<reference evidence="13" key="1">
    <citation type="journal article" date="2020" name="Cell">
        <title>Large-Scale Comparative Analyses of Tick Genomes Elucidate Their Genetic Diversity and Vector Capacities.</title>
        <authorList>
            <consortium name="Tick Genome and Microbiome Consortium (TIGMIC)"/>
            <person name="Jia N."/>
            <person name="Wang J."/>
            <person name="Shi W."/>
            <person name="Du L."/>
            <person name="Sun Y."/>
            <person name="Zhan W."/>
            <person name="Jiang J.F."/>
            <person name="Wang Q."/>
            <person name="Zhang B."/>
            <person name="Ji P."/>
            <person name="Bell-Sakyi L."/>
            <person name="Cui X.M."/>
            <person name="Yuan T.T."/>
            <person name="Jiang B.G."/>
            <person name="Yang W.F."/>
            <person name="Lam T.T."/>
            <person name="Chang Q.C."/>
            <person name="Ding S.J."/>
            <person name="Wang X.J."/>
            <person name="Zhu J.G."/>
            <person name="Ruan X.D."/>
            <person name="Zhao L."/>
            <person name="Wei J.T."/>
            <person name="Ye R.Z."/>
            <person name="Que T.C."/>
            <person name="Du C.H."/>
            <person name="Zhou Y.H."/>
            <person name="Cheng J.X."/>
            <person name="Dai P.F."/>
            <person name="Guo W.B."/>
            <person name="Han X.H."/>
            <person name="Huang E.J."/>
            <person name="Li L.F."/>
            <person name="Wei W."/>
            <person name="Gao Y.C."/>
            <person name="Liu J.Z."/>
            <person name="Shao H.Z."/>
            <person name="Wang X."/>
            <person name="Wang C.C."/>
            <person name="Yang T.C."/>
            <person name="Huo Q.B."/>
            <person name="Li W."/>
            <person name="Chen H.Y."/>
            <person name="Chen S.E."/>
            <person name="Zhou L.G."/>
            <person name="Ni X.B."/>
            <person name="Tian J.H."/>
            <person name="Sheng Y."/>
            <person name="Liu T."/>
            <person name="Pan Y.S."/>
            <person name="Xia L.Y."/>
            <person name="Li J."/>
            <person name="Zhao F."/>
            <person name="Cao W.C."/>
        </authorList>
    </citation>
    <scope>NUCLEOTIDE SEQUENCE</scope>
    <source>
        <strain evidence="13">Rmic-2018</strain>
    </source>
</reference>
<evidence type="ECO:0000256" key="5">
    <source>
        <dbReference type="ARBA" id="ARBA00022989"/>
    </source>
</evidence>
<dbReference type="Gene3D" id="1.10.287.70">
    <property type="match status" value="1"/>
</dbReference>
<keyword evidence="5 11" id="KW-1133">Transmembrane helix</keyword>
<dbReference type="PANTHER" id="PTHR42643">
    <property type="entry name" value="IONOTROPIC RECEPTOR 20A-RELATED"/>
    <property type="match status" value="1"/>
</dbReference>
<accession>A0A9J6DJJ5</accession>
<evidence type="ECO:0000256" key="9">
    <source>
        <dbReference type="PIRSR" id="PIRSR601508-1"/>
    </source>
</evidence>
<feature type="transmembrane region" description="Helical" evidence="11">
    <location>
        <begin position="237"/>
        <end position="261"/>
    </location>
</feature>
<dbReference type="Pfam" id="PF00060">
    <property type="entry name" value="Lig_chan"/>
    <property type="match status" value="1"/>
</dbReference>
<gene>
    <name evidence="13" type="ORF">HPB51_023192</name>
</gene>
<comment type="caution">
    <text evidence="13">The sequence shown here is derived from an EMBL/GenBank/DDBJ whole genome shotgun (WGS) entry which is preliminary data.</text>
</comment>
<dbReference type="GO" id="GO:0038023">
    <property type="term" value="F:signaling receptor activity"/>
    <property type="evidence" value="ECO:0007669"/>
    <property type="project" value="InterPro"/>
</dbReference>
<evidence type="ECO:0000313" key="13">
    <source>
        <dbReference type="EMBL" id="KAH8022287.1"/>
    </source>
</evidence>
<evidence type="ECO:0000256" key="7">
    <source>
        <dbReference type="ARBA" id="ARBA00023170"/>
    </source>
</evidence>
<dbReference type="FunFam" id="1.10.287.70:FF:000143">
    <property type="entry name" value="Probable glutamate receptor"/>
    <property type="match status" value="1"/>
</dbReference>
<evidence type="ECO:0000256" key="4">
    <source>
        <dbReference type="ARBA" id="ARBA00022692"/>
    </source>
</evidence>
<evidence type="ECO:0000256" key="8">
    <source>
        <dbReference type="ARBA" id="ARBA00023180"/>
    </source>
</evidence>
<evidence type="ECO:0000256" key="3">
    <source>
        <dbReference type="ARBA" id="ARBA00022475"/>
    </source>
</evidence>
<evidence type="ECO:0000259" key="12">
    <source>
        <dbReference type="Pfam" id="PF00060"/>
    </source>
</evidence>
<dbReference type="EMBL" id="JABSTU010000009">
    <property type="protein sequence ID" value="KAH8022287.1"/>
    <property type="molecule type" value="Genomic_DNA"/>
</dbReference>
<feature type="binding site" evidence="9">
    <location>
        <position position="17"/>
    </location>
    <ligand>
        <name>L-glutamate</name>
        <dbReference type="ChEBI" id="CHEBI:29985"/>
    </ligand>
</feature>
<evidence type="ECO:0000256" key="11">
    <source>
        <dbReference type="SAM" id="Phobius"/>
    </source>
</evidence>
<dbReference type="AlphaFoldDB" id="A0A9J6DJJ5"/>
<keyword evidence="4 11" id="KW-0812">Transmembrane</keyword>
<proteinExistence type="inferred from homology"/>
<comment type="subcellular location">
    <subcellularLocation>
        <location evidence="1">Cell membrane</location>
        <topology evidence="1">Multi-pass membrane protein</topology>
    </subcellularLocation>
</comment>
<dbReference type="VEuPathDB" id="VectorBase:LOC119173839"/>
<evidence type="ECO:0000256" key="2">
    <source>
        <dbReference type="ARBA" id="ARBA00008685"/>
    </source>
</evidence>
<keyword evidence="3" id="KW-1003">Cell membrane</keyword>
<evidence type="ECO:0000256" key="6">
    <source>
        <dbReference type="ARBA" id="ARBA00023136"/>
    </source>
</evidence>
<name>A0A9J6DJJ5_RHIMP</name>
<dbReference type="InterPro" id="IPR001320">
    <property type="entry name" value="Iontro_rcpt_C"/>
</dbReference>
<dbReference type="PANTHER" id="PTHR42643:SF24">
    <property type="entry name" value="IONOTROPIC RECEPTOR 60A"/>
    <property type="match status" value="1"/>
</dbReference>
<keyword evidence="8" id="KW-0325">Glycoprotein</keyword>
<protein>
    <recommendedName>
        <fullName evidence="12">Ionotropic glutamate receptor C-terminal domain-containing protein</fullName>
    </recommendedName>
</protein>
<comment type="similarity">
    <text evidence="2">Belongs to the glutamate-gated ion channel (TC 1.A.10.1) family.</text>
</comment>
<feature type="domain" description="Ionotropic glutamate receptor C-terminal" evidence="12">
    <location>
        <begin position="54"/>
        <end position="244"/>
    </location>
</feature>
<feature type="transmembrane region" description="Helical" evidence="11">
    <location>
        <begin position="56"/>
        <end position="77"/>
    </location>
</feature>
<evidence type="ECO:0000313" key="14">
    <source>
        <dbReference type="Proteomes" id="UP000821866"/>
    </source>
</evidence>